<gene>
    <name evidence="3" type="ORF">FK220_016355</name>
</gene>
<evidence type="ECO:0000256" key="2">
    <source>
        <dbReference type="SAM" id="SignalP"/>
    </source>
</evidence>
<proteinExistence type="predicted"/>
<keyword evidence="1" id="KW-0812">Transmembrane</keyword>
<dbReference type="EMBL" id="VIKU02000005">
    <property type="protein sequence ID" value="NHF60926.1"/>
    <property type="molecule type" value="Genomic_DNA"/>
</dbReference>
<keyword evidence="4" id="KW-1185">Reference proteome</keyword>
<dbReference type="RefSeq" id="WP_152575418.1">
    <property type="nucleotide sequence ID" value="NZ_VIKU02000005.1"/>
</dbReference>
<evidence type="ECO:0000313" key="3">
    <source>
        <dbReference type="EMBL" id="NHF60926.1"/>
    </source>
</evidence>
<organism evidence="3 4">
    <name type="scientific">Pelagihabitans pacificus</name>
    <dbReference type="NCBI Taxonomy" id="2696054"/>
    <lineage>
        <taxon>Bacteria</taxon>
        <taxon>Pseudomonadati</taxon>
        <taxon>Bacteroidota</taxon>
        <taxon>Flavobacteriia</taxon>
        <taxon>Flavobacteriales</taxon>
        <taxon>Flavobacteriaceae</taxon>
        <taxon>Pelagihabitans</taxon>
    </lineage>
</organism>
<accession>A0A967B2N5</accession>
<keyword evidence="1" id="KW-1133">Transmembrane helix</keyword>
<feature type="chain" id="PRO_5037237805" description="Secreted protein" evidence="2">
    <location>
        <begin position="23"/>
        <end position="155"/>
    </location>
</feature>
<dbReference type="Proteomes" id="UP000707206">
    <property type="component" value="Unassembled WGS sequence"/>
</dbReference>
<keyword evidence="2" id="KW-0732">Signal</keyword>
<comment type="caution">
    <text evidence="3">The sequence shown here is derived from an EMBL/GenBank/DDBJ whole genome shotgun (WGS) entry which is preliminary data.</text>
</comment>
<evidence type="ECO:0000256" key="1">
    <source>
        <dbReference type="SAM" id="Phobius"/>
    </source>
</evidence>
<name>A0A967B2N5_9FLAO</name>
<protein>
    <recommendedName>
        <fullName evidence="5">Secreted protein</fullName>
    </recommendedName>
</protein>
<evidence type="ECO:0000313" key="4">
    <source>
        <dbReference type="Proteomes" id="UP000707206"/>
    </source>
</evidence>
<evidence type="ECO:0008006" key="5">
    <source>
        <dbReference type="Google" id="ProtNLM"/>
    </source>
</evidence>
<feature type="transmembrane region" description="Helical" evidence="1">
    <location>
        <begin position="95"/>
        <end position="117"/>
    </location>
</feature>
<keyword evidence="1" id="KW-0472">Membrane</keyword>
<reference evidence="3" key="1">
    <citation type="submission" date="2019-07" db="EMBL/GenBank/DDBJ databases">
        <authorList>
            <person name="De-Chao Zhang Q."/>
        </authorList>
    </citation>
    <scope>NUCLEOTIDE SEQUENCE</scope>
    <source>
        <strain evidence="3">TP-CH-4</strain>
    </source>
</reference>
<reference evidence="3" key="2">
    <citation type="submission" date="2020-03" db="EMBL/GenBank/DDBJ databases">
        <title>Flavobacteriaceae bacterium strain TP-CH-4, a member of the family Flavobacteriaceae isolated from a deep-sea seamount.</title>
        <authorList>
            <person name="Zhang D.-C."/>
        </authorList>
    </citation>
    <scope>NUCLEOTIDE SEQUENCE</scope>
    <source>
        <strain evidence="3">TP-CH-4</strain>
    </source>
</reference>
<dbReference type="AlphaFoldDB" id="A0A967B2N5"/>
<feature type="signal peptide" evidence="2">
    <location>
        <begin position="1"/>
        <end position="22"/>
    </location>
</feature>
<sequence length="155" mass="17154">MKYSKFALTVLFIATFAFGLSAQEITSFQGSWGDEYYQDKKRLSWKEIDAIMTESTVAEMNWQKYKKQSLGGLIAGTANLGAGIWFIVEYNDDKVVTAPAIAFAGTAIISSIFFNAAKKNKKKAILEYNDALGSKTSYRLVPTSNENGFGLALKF</sequence>